<gene>
    <name evidence="2" type="ORF">CUU80_09455</name>
</gene>
<name>A0A2M9HNK6_9BIFI</name>
<sequence length="61" mass="6841">MPRNSRLRVTTRSWPVPRPRHGARKPTACIHTATRRATPAAQTPRTWHGTPMRTAPTCSPT</sequence>
<protein>
    <submittedName>
        <fullName evidence="2">Uncharacterized protein</fullName>
    </submittedName>
</protein>
<dbReference type="Proteomes" id="UP000228755">
    <property type="component" value="Unassembled WGS sequence"/>
</dbReference>
<accession>A0A2M9HNK6</accession>
<dbReference type="AlphaFoldDB" id="A0A2M9HNK6"/>
<feature type="compositionally biased region" description="Low complexity" evidence="1">
    <location>
        <begin position="35"/>
        <end position="46"/>
    </location>
</feature>
<comment type="caution">
    <text evidence="2">The sequence shown here is derived from an EMBL/GenBank/DDBJ whole genome shotgun (WGS) entry which is preliminary data.</text>
</comment>
<dbReference type="EMBL" id="PGLQ01000009">
    <property type="protein sequence ID" value="PJM78402.1"/>
    <property type="molecule type" value="Genomic_DNA"/>
</dbReference>
<reference evidence="2 3" key="1">
    <citation type="submission" date="2017-11" db="EMBL/GenBank/DDBJ databases">
        <title>Draft genome sequences of strains TRE 1, TRE D, TRE H and TRI 7, isolated from tamarins, belonging to four potential novel Bifidobacterium species.</title>
        <authorList>
            <person name="Mattarelli P."/>
            <person name="Modesto M."/>
            <person name="Bonetti A."/>
            <person name="Puglisi E."/>
            <person name="Morelli L."/>
        </authorList>
    </citation>
    <scope>NUCLEOTIDE SEQUENCE [LARGE SCALE GENOMIC DNA]</scope>
    <source>
        <strain evidence="3">TRED</strain>
    </source>
</reference>
<evidence type="ECO:0000313" key="2">
    <source>
        <dbReference type="EMBL" id="PJM78402.1"/>
    </source>
</evidence>
<feature type="region of interest" description="Disordered" evidence="1">
    <location>
        <begin position="1"/>
        <end position="61"/>
    </location>
</feature>
<proteinExistence type="predicted"/>
<organism evidence="2 3">
    <name type="scientific">Bifidobacterium scaligerum</name>
    <dbReference type="NCBI Taxonomy" id="2052656"/>
    <lineage>
        <taxon>Bacteria</taxon>
        <taxon>Bacillati</taxon>
        <taxon>Actinomycetota</taxon>
        <taxon>Actinomycetes</taxon>
        <taxon>Bifidobacteriales</taxon>
        <taxon>Bifidobacteriaceae</taxon>
        <taxon>Bifidobacterium</taxon>
    </lineage>
</organism>
<evidence type="ECO:0000256" key="1">
    <source>
        <dbReference type="SAM" id="MobiDB-lite"/>
    </source>
</evidence>
<keyword evidence="3" id="KW-1185">Reference proteome</keyword>
<evidence type="ECO:0000313" key="3">
    <source>
        <dbReference type="Proteomes" id="UP000228755"/>
    </source>
</evidence>